<evidence type="ECO:0000313" key="2">
    <source>
        <dbReference type="Proteomes" id="UP000670092"/>
    </source>
</evidence>
<comment type="caution">
    <text evidence="1">The sequence shown here is derived from an EMBL/GenBank/DDBJ whole genome shotgun (WGS) entry which is preliminary data.</text>
</comment>
<organism evidence="1 2">
    <name type="scientific">Ajellomyces capsulatus</name>
    <name type="common">Darling's disease fungus</name>
    <name type="synonym">Histoplasma capsulatum</name>
    <dbReference type="NCBI Taxonomy" id="5037"/>
    <lineage>
        <taxon>Eukaryota</taxon>
        <taxon>Fungi</taxon>
        <taxon>Dikarya</taxon>
        <taxon>Ascomycota</taxon>
        <taxon>Pezizomycotina</taxon>
        <taxon>Eurotiomycetes</taxon>
        <taxon>Eurotiomycetidae</taxon>
        <taxon>Onygenales</taxon>
        <taxon>Ajellomycetaceae</taxon>
        <taxon>Histoplasma</taxon>
    </lineage>
</organism>
<dbReference type="AlphaFoldDB" id="A0A8H8CYT9"/>
<dbReference type="Proteomes" id="UP000670092">
    <property type="component" value="Unassembled WGS sequence"/>
</dbReference>
<dbReference type="VEuPathDB" id="FungiDB:I7I52_05803"/>
<evidence type="ECO:0000313" key="1">
    <source>
        <dbReference type="EMBL" id="KAG5295516.1"/>
    </source>
</evidence>
<protein>
    <submittedName>
        <fullName evidence="1">Uncharacterized protein</fullName>
    </submittedName>
</protein>
<reference evidence="1 2" key="1">
    <citation type="submission" date="2021-01" db="EMBL/GenBank/DDBJ databases">
        <title>Chromosome-level genome assembly of a human fungal pathogen reveals clustering of transcriptionally co-regulated genes.</title>
        <authorList>
            <person name="Voorhies M."/>
            <person name="Cohen S."/>
            <person name="Shea T.P."/>
            <person name="Petrus S."/>
            <person name="Munoz J.F."/>
            <person name="Poplawski S."/>
            <person name="Goldman W.E."/>
            <person name="Michael T."/>
            <person name="Cuomo C.A."/>
            <person name="Sil A."/>
            <person name="Beyhan S."/>
        </authorList>
    </citation>
    <scope>NUCLEOTIDE SEQUENCE [LARGE SCALE GENOMIC DNA]</scope>
    <source>
        <strain evidence="1 2">G184AR</strain>
    </source>
</reference>
<dbReference type="EMBL" id="JAEVHI010000003">
    <property type="protein sequence ID" value="KAG5295516.1"/>
    <property type="molecule type" value="Genomic_DNA"/>
</dbReference>
<sequence length="62" mass="6810">MLCFQPCTAQPAAGLDAENTDGGCGVRRVVYRCSALKIQEAASALIRLIWLENLHRQSNHVL</sequence>
<gene>
    <name evidence="1" type="ORF">I7I52_05803</name>
</gene>
<name>A0A8H8CYT9_AJECA</name>
<proteinExistence type="predicted"/>
<accession>A0A8H8CYT9</accession>